<evidence type="ECO:0008006" key="4">
    <source>
        <dbReference type="Google" id="ProtNLM"/>
    </source>
</evidence>
<dbReference type="STRING" id="587909.SAMN05421810_104446"/>
<proteinExistence type="predicted"/>
<sequence>MTGGVSTRPDVPGGRTTFGAPTARPDTLADRREFLATGLRPHPCASCGTCVLVRKNSPKHTSIQWTTDAASSCPVFAERVAAGTHPALLDTCERLAESIAGAVRDGRLAVSTDG</sequence>
<dbReference type="AlphaFoldDB" id="A0A1I5VMV5"/>
<evidence type="ECO:0000313" key="3">
    <source>
        <dbReference type="Proteomes" id="UP000198727"/>
    </source>
</evidence>
<name>A0A1I5VMV5_9PSEU</name>
<evidence type="ECO:0000256" key="1">
    <source>
        <dbReference type="SAM" id="MobiDB-lite"/>
    </source>
</evidence>
<dbReference type="EMBL" id="FOWW01000004">
    <property type="protein sequence ID" value="SFQ08829.1"/>
    <property type="molecule type" value="Genomic_DNA"/>
</dbReference>
<reference evidence="3" key="1">
    <citation type="submission" date="2016-10" db="EMBL/GenBank/DDBJ databases">
        <authorList>
            <person name="Varghese N."/>
            <person name="Submissions S."/>
        </authorList>
    </citation>
    <scope>NUCLEOTIDE SEQUENCE [LARGE SCALE GENOMIC DNA]</scope>
    <source>
        <strain evidence="3">CGMCC 4.5579</strain>
    </source>
</reference>
<protein>
    <recommendedName>
        <fullName evidence="4">Ferredoxin</fullName>
    </recommendedName>
</protein>
<organism evidence="2 3">
    <name type="scientific">Amycolatopsis arida</name>
    <dbReference type="NCBI Taxonomy" id="587909"/>
    <lineage>
        <taxon>Bacteria</taxon>
        <taxon>Bacillati</taxon>
        <taxon>Actinomycetota</taxon>
        <taxon>Actinomycetes</taxon>
        <taxon>Pseudonocardiales</taxon>
        <taxon>Pseudonocardiaceae</taxon>
        <taxon>Amycolatopsis</taxon>
    </lineage>
</organism>
<gene>
    <name evidence="2" type="ORF">SAMN05421810_104446</name>
</gene>
<accession>A0A1I5VMV5</accession>
<keyword evidence="3" id="KW-1185">Reference proteome</keyword>
<feature type="region of interest" description="Disordered" evidence="1">
    <location>
        <begin position="1"/>
        <end position="27"/>
    </location>
</feature>
<dbReference type="Proteomes" id="UP000198727">
    <property type="component" value="Unassembled WGS sequence"/>
</dbReference>
<evidence type="ECO:0000313" key="2">
    <source>
        <dbReference type="EMBL" id="SFQ08829.1"/>
    </source>
</evidence>